<organism evidence="4 5">
    <name type="scientific">Dyadobacter koreensis</name>
    <dbReference type="NCBI Taxonomy" id="408657"/>
    <lineage>
        <taxon>Bacteria</taxon>
        <taxon>Pseudomonadati</taxon>
        <taxon>Bacteroidota</taxon>
        <taxon>Cytophagia</taxon>
        <taxon>Cytophagales</taxon>
        <taxon>Spirosomataceae</taxon>
        <taxon>Dyadobacter</taxon>
    </lineage>
</organism>
<protein>
    <recommendedName>
        <fullName evidence="3">Sulfur carrier protein FdhD</fullName>
    </recommendedName>
</protein>
<dbReference type="InterPro" id="IPR003786">
    <property type="entry name" value="FdhD"/>
</dbReference>
<dbReference type="GO" id="GO:0097163">
    <property type="term" value="F:sulfur carrier activity"/>
    <property type="evidence" value="ECO:0007669"/>
    <property type="project" value="UniProtKB-UniRule"/>
</dbReference>
<dbReference type="SUPFAM" id="SSF53927">
    <property type="entry name" value="Cytidine deaminase-like"/>
    <property type="match status" value="1"/>
</dbReference>
<dbReference type="PIRSF" id="PIRSF015626">
    <property type="entry name" value="FdhD"/>
    <property type="match status" value="1"/>
</dbReference>
<comment type="caution">
    <text evidence="3">Lacks conserved residue(s) required for the propagation of feature annotation.</text>
</comment>
<dbReference type="STRING" id="408657.SAMN04487995_1364"/>
<evidence type="ECO:0000256" key="3">
    <source>
        <dbReference type="HAMAP-Rule" id="MF_00187"/>
    </source>
</evidence>
<dbReference type="HAMAP" id="MF_00187">
    <property type="entry name" value="FdhD"/>
    <property type="match status" value="1"/>
</dbReference>
<comment type="similarity">
    <text evidence="3">Belongs to the FdhD family.</text>
</comment>
<gene>
    <name evidence="3" type="primary">fdhD</name>
    <name evidence="4" type="ORF">SAMN04487995_1364</name>
</gene>
<dbReference type="EMBL" id="FNXY01000002">
    <property type="protein sequence ID" value="SEI56119.1"/>
    <property type="molecule type" value="Genomic_DNA"/>
</dbReference>
<proteinExistence type="inferred from homology"/>
<dbReference type="GO" id="GO:0005737">
    <property type="term" value="C:cytoplasm"/>
    <property type="evidence" value="ECO:0007669"/>
    <property type="project" value="UniProtKB-SubCell"/>
</dbReference>
<dbReference type="NCBIfam" id="NF001943">
    <property type="entry name" value="PRK00724.1-2"/>
    <property type="match status" value="1"/>
</dbReference>
<comment type="subcellular location">
    <subcellularLocation>
        <location evidence="3">Cytoplasm</location>
    </subcellularLocation>
</comment>
<dbReference type="OrthoDB" id="9782042at2"/>
<dbReference type="Proteomes" id="UP000199532">
    <property type="component" value="Unassembled WGS sequence"/>
</dbReference>
<keyword evidence="5" id="KW-1185">Reference proteome</keyword>
<dbReference type="NCBIfam" id="TIGR00129">
    <property type="entry name" value="fdhD_narQ"/>
    <property type="match status" value="1"/>
</dbReference>
<dbReference type="GO" id="GO:0006777">
    <property type="term" value="P:Mo-molybdopterin cofactor biosynthetic process"/>
    <property type="evidence" value="ECO:0007669"/>
    <property type="project" value="UniProtKB-UniRule"/>
</dbReference>
<accession>A0A1H6RK04</accession>
<dbReference type="Gene3D" id="3.10.20.10">
    <property type="match status" value="1"/>
</dbReference>
<keyword evidence="1 3" id="KW-0963">Cytoplasm</keyword>
<dbReference type="AlphaFoldDB" id="A0A1H6RK04"/>
<keyword evidence="2 3" id="KW-0501">Molybdenum cofactor biosynthesis</keyword>
<feature type="active site" description="Cysteine persulfide intermediate" evidence="3">
    <location>
        <position position="117"/>
    </location>
</feature>
<dbReference type="RefSeq" id="WP_090333731.1">
    <property type="nucleotide sequence ID" value="NZ_FNXY01000002.1"/>
</dbReference>
<dbReference type="Pfam" id="PF02634">
    <property type="entry name" value="FdhD-NarQ"/>
    <property type="match status" value="1"/>
</dbReference>
<comment type="function">
    <text evidence="3">Required for formate dehydrogenase (FDH) activity. Acts as a sulfur carrier protein that transfers sulfur from IscS to the molybdenum cofactor prior to its insertion into FDH.</text>
</comment>
<evidence type="ECO:0000256" key="2">
    <source>
        <dbReference type="ARBA" id="ARBA00023150"/>
    </source>
</evidence>
<sequence length="276" mass="30438">MQKSAAREIRIKKISNANVSDEDDLIAVEEPLEIQVQYQSDEKQIRKSISVTMRTPGNDEELATGFLFTEGILHDRNQISKVGTDIFDENKVLVTLTEHEVPKLQTSERNFYTTSSCGVCGKSSIDAIKTVSPFANLPDDLLVPAGLFYNLQNELKKQQEVFQNTGGLHASGLFDLHGNIILLREDVGRHNALDKAIGASFLQDQLPLNQIILLLSGRASFELIQKASMAGIKIVAAIGAPSSLALQLAEEFNITLIGFLGKERFNIYSGSHRIKI</sequence>
<dbReference type="PANTHER" id="PTHR30592">
    <property type="entry name" value="FORMATE DEHYDROGENASE"/>
    <property type="match status" value="1"/>
</dbReference>
<reference evidence="4 5" key="1">
    <citation type="submission" date="2016-10" db="EMBL/GenBank/DDBJ databases">
        <authorList>
            <person name="de Groot N.N."/>
        </authorList>
    </citation>
    <scope>NUCLEOTIDE SEQUENCE [LARGE SCALE GENOMIC DNA]</scope>
    <source>
        <strain evidence="4 5">DSM 19938</strain>
    </source>
</reference>
<evidence type="ECO:0000313" key="5">
    <source>
        <dbReference type="Proteomes" id="UP000199532"/>
    </source>
</evidence>
<evidence type="ECO:0000256" key="1">
    <source>
        <dbReference type="ARBA" id="ARBA00022490"/>
    </source>
</evidence>
<dbReference type="Gene3D" id="3.40.140.10">
    <property type="entry name" value="Cytidine Deaminase, domain 2"/>
    <property type="match status" value="1"/>
</dbReference>
<dbReference type="InterPro" id="IPR016193">
    <property type="entry name" value="Cytidine_deaminase-like"/>
</dbReference>
<name>A0A1H6RK04_9BACT</name>
<dbReference type="GO" id="GO:0016783">
    <property type="term" value="F:sulfurtransferase activity"/>
    <property type="evidence" value="ECO:0007669"/>
    <property type="project" value="InterPro"/>
</dbReference>
<dbReference type="PANTHER" id="PTHR30592:SF1">
    <property type="entry name" value="SULFUR CARRIER PROTEIN FDHD"/>
    <property type="match status" value="1"/>
</dbReference>
<evidence type="ECO:0000313" key="4">
    <source>
        <dbReference type="EMBL" id="SEI56119.1"/>
    </source>
</evidence>